<dbReference type="Gene3D" id="1.20.1070.10">
    <property type="entry name" value="Rhodopsin 7-helix transmembrane proteins"/>
    <property type="match status" value="1"/>
</dbReference>
<evidence type="ECO:0000313" key="11">
    <source>
        <dbReference type="EMBL" id="CAF4074597.1"/>
    </source>
</evidence>
<keyword evidence="7" id="KW-0807">Transducer</keyword>
<keyword evidence="12" id="KW-1185">Reference proteome</keyword>
<evidence type="ECO:0000256" key="6">
    <source>
        <dbReference type="ARBA" id="ARBA00023170"/>
    </source>
</evidence>
<evidence type="ECO:0000313" key="12">
    <source>
        <dbReference type="Proteomes" id="UP000663829"/>
    </source>
</evidence>
<feature type="transmembrane region" description="Helical" evidence="8">
    <location>
        <begin position="362"/>
        <end position="387"/>
    </location>
</feature>
<dbReference type="PANTHER" id="PTHR45695:SF9">
    <property type="entry name" value="LEUCOKININ RECEPTOR"/>
    <property type="match status" value="1"/>
</dbReference>
<dbReference type="GO" id="GO:0005886">
    <property type="term" value="C:plasma membrane"/>
    <property type="evidence" value="ECO:0007669"/>
    <property type="project" value="TreeGrafter"/>
</dbReference>
<keyword evidence="2 8" id="KW-0812">Transmembrane</keyword>
<dbReference type="OrthoDB" id="6129346at2759"/>
<dbReference type="PRINTS" id="PR00237">
    <property type="entry name" value="GPCRRHODOPSN"/>
</dbReference>
<name>A0A815C3H8_9BILA</name>
<dbReference type="PANTHER" id="PTHR45695">
    <property type="entry name" value="LEUCOKININ RECEPTOR-RELATED"/>
    <property type="match status" value="1"/>
</dbReference>
<dbReference type="EMBL" id="CAJNOQ010011573">
    <property type="protein sequence ID" value="CAF1279978.1"/>
    <property type="molecule type" value="Genomic_DNA"/>
</dbReference>
<dbReference type="AlphaFoldDB" id="A0A815C3H8"/>
<dbReference type="Proteomes" id="UP000681722">
    <property type="component" value="Unassembled WGS sequence"/>
</dbReference>
<keyword evidence="5 8" id="KW-0472">Membrane</keyword>
<keyword evidence="3 8" id="KW-1133">Transmembrane helix</keyword>
<feature type="domain" description="G-protein coupled receptors family 1 profile" evidence="9">
    <location>
        <begin position="26"/>
        <end position="384"/>
    </location>
</feature>
<dbReference type="EMBL" id="CAJOBC010027413">
    <property type="protein sequence ID" value="CAF4074597.1"/>
    <property type="molecule type" value="Genomic_DNA"/>
</dbReference>
<proteinExistence type="predicted"/>
<sequence length="470" mass="54349">MFVTLSLFNISWFFVFAFVILLAFTGSGLVIIAILKDKSMHTSIYYYIINVNIADVILILTCLPERIHDALPLAGFQLGKITCYLLPFLQQVSMHAALESLLILTIHRCYPAGVPKFLQGDFVRKQIRNYQTTIFATWLFAVLINIPLVSITKYRTDDIIIPSTNATLPSCDTEANQIWSITYLILILVLTYLVTGTFLIIIYGQVIRLILASKKFTEKNDNNNLSSITTTQTPSNTIMQTSLPKHLSLGSLSSNQRGSSRGLATIIANSTKRHSYPRTHNQNGFSDIINPSHHVPFLYSTKNQPLLSSPNDRRLHTQRLQVTIMLFIVIVLYIILLLPYRLFNLLFILHYQIFENINELLFQWLINIIRLLVFLNCALQPIIYLIISSRLRQSVMKSLKICLKCKCKNDEFCSPSSFQQQNVTQKRLYCERKHYSTRNNQRYLDHCTMPHFIQERLRPNIMCRNHMYER</sequence>
<evidence type="ECO:0000256" key="5">
    <source>
        <dbReference type="ARBA" id="ARBA00023136"/>
    </source>
</evidence>
<gene>
    <name evidence="10" type="ORF">GPM918_LOCUS27509</name>
    <name evidence="11" type="ORF">SRO942_LOCUS27843</name>
</gene>
<evidence type="ECO:0000313" key="10">
    <source>
        <dbReference type="EMBL" id="CAF1279978.1"/>
    </source>
</evidence>
<dbReference type="PROSITE" id="PS50262">
    <property type="entry name" value="G_PROTEIN_RECEP_F1_2"/>
    <property type="match status" value="1"/>
</dbReference>
<evidence type="ECO:0000259" key="9">
    <source>
        <dbReference type="PROSITE" id="PS50262"/>
    </source>
</evidence>
<dbReference type="Pfam" id="PF00001">
    <property type="entry name" value="7tm_1"/>
    <property type="match status" value="1"/>
</dbReference>
<organism evidence="10 12">
    <name type="scientific">Didymodactylos carnosus</name>
    <dbReference type="NCBI Taxonomy" id="1234261"/>
    <lineage>
        <taxon>Eukaryota</taxon>
        <taxon>Metazoa</taxon>
        <taxon>Spiralia</taxon>
        <taxon>Gnathifera</taxon>
        <taxon>Rotifera</taxon>
        <taxon>Eurotatoria</taxon>
        <taxon>Bdelloidea</taxon>
        <taxon>Philodinida</taxon>
        <taxon>Philodinidae</taxon>
        <taxon>Didymodactylos</taxon>
    </lineage>
</organism>
<dbReference type="InterPro" id="IPR000276">
    <property type="entry name" value="GPCR_Rhodpsn"/>
</dbReference>
<comment type="subcellular location">
    <subcellularLocation>
        <location evidence="1">Membrane</location>
        <topology evidence="1">Multi-pass membrane protein</topology>
    </subcellularLocation>
</comment>
<evidence type="ECO:0000256" key="3">
    <source>
        <dbReference type="ARBA" id="ARBA00022989"/>
    </source>
</evidence>
<feature type="transmembrane region" description="Helical" evidence="8">
    <location>
        <begin position="12"/>
        <end position="35"/>
    </location>
</feature>
<evidence type="ECO:0000256" key="2">
    <source>
        <dbReference type="ARBA" id="ARBA00022692"/>
    </source>
</evidence>
<dbReference type="Proteomes" id="UP000663829">
    <property type="component" value="Unassembled WGS sequence"/>
</dbReference>
<dbReference type="SUPFAM" id="SSF81321">
    <property type="entry name" value="Family A G protein-coupled receptor-like"/>
    <property type="match status" value="1"/>
</dbReference>
<feature type="transmembrane region" description="Helical" evidence="8">
    <location>
        <begin position="178"/>
        <end position="204"/>
    </location>
</feature>
<keyword evidence="6" id="KW-0675">Receptor</keyword>
<reference evidence="10" key="1">
    <citation type="submission" date="2021-02" db="EMBL/GenBank/DDBJ databases">
        <authorList>
            <person name="Nowell W R."/>
        </authorList>
    </citation>
    <scope>NUCLEOTIDE SEQUENCE</scope>
</reference>
<protein>
    <recommendedName>
        <fullName evidence="9">G-protein coupled receptors family 1 profile domain-containing protein</fullName>
    </recommendedName>
</protein>
<dbReference type="InterPro" id="IPR017452">
    <property type="entry name" value="GPCR_Rhodpsn_7TM"/>
</dbReference>
<dbReference type="GO" id="GO:0004930">
    <property type="term" value="F:G protein-coupled receptor activity"/>
    <property type="evidence" value="ECO:0007669"/>
    <property type="project" value="UniProtKB-KW"/>
</dbReference>
<feature type="transmembrane region" description="Helical" evidence="8">
    <location>
        <begin position="322"/>
        <end position="342"/>
    </location>
</feature>
<evidence type="ECO:0000256" key="7">
    <source>
        <dbReference type="ARBA" id="ARBA00023224"/>
    </source>
</evidence>
<feature type="transmembrane region" description="Helical" evidence="8">
    <location>
        <begin position="44"/>
        <end position="64"/>
    </location>
</feature>
<evidence type="ECO:0000256" key="4">
    <source>
        <dbReference type="ARBA" id="ARBA00023040"/>
    </source>
</evidence>
<evidence type="ECO:0000256" key="8">
    <source>
        <dbReference type="SAM" id="Phobius"/>
    </source>
</evidence>
<keyword evidence="4" id="KW-0297">G-protein coupled receptor</keyword>
<feature type="transmembrane region" description="Helical" evidence="8">
    <location>
        <begin position="127"/>
        <end position="148"/>
    </location>
</feature>
<comment type="caution">
    <text evidence="10">The sequence shown here is derived from an EMBL/GenBank/DDBJ whole genome shotgun (WGS) entry which is preliminary data.</text>
</comment>
<evidence type="ECO:0000256" key="1">
    <source>
        <dbReference type="ARBA" id="ARBA00004141"/>
    </source>
</evidence>
<accession>A0A815C3H8</accession>